<organism evidence="3 4">
    <name type="scientific">Armillaria luteobubalina</name>
    <dbReference type="NCBI Taxonomy" id="153913"/>
    <lineage>
        <taxon>Eukaryota</taxon>
        <taxon>Fungi</taxon>
        <taxon>Dikarya</taxon>
        <taxon>Basidiomycota</taxon>
        <taxon>Agaricomycotina</taxon>
        <taxon>Agaricomycetes</taxon>
        <taxon>Agaricomycetidae</taxon>
        <taxon>Agaricales</taxon>
        <taxon>Marasmiineae</taxon>
        <taxon>Physalacriaceae</taxon>
        <taxon>Armillaria</taxon>
    </lineage>
</organism>
<dbReference type="EMBL" id="JAUEPU010000039">
    <property type="protein sequence ID" value="KAK0488259.1"/>
    <property type="molecule type" value="Genomic_DNA"/>
</dbReference>
<evidence type="ECO:0000256" key="1">
    <source>
        <dbReference type="SAM" id="Coils"/>
    </source>
</evidence>
<sequence length="798" mass="89323">MAQRNKPSQIISKTEPMSKIRFDKANKAPWIRTTTIKRGGSSIWPLCGPRDQYSGLPEEANRCLPAGMSRRKPMGKEIISKTFVHHQKGTLANRVEHSTKPYQKPPGKKHSDADHKAEDKEKAKNIQQKRDNKAVNLRRMTPGSNPPEPEVEDQCPQDRVEDTPRSTCPLKPQGKEVTSSTKKMYTRMPMSKQLAIRIHSSQKLLHPTIHTPHHKETNASDSKGSQCQLSPSPVYVPAAHLEQLMGKLQADLKKDFNNKMAELEKQKQKDQELFQERERALNERLKATRSELQGERDFQECAPGFSGPQEYKELLRLHAEISRRRSELSPTPGPGKTGANPEHGVEDGPQDDEDEMDKDIGLIIPEGSTPLPSTPIDLTTCPPFHQMKDIVFEGVDATKVEWYLDQENTLFLVCFLGCNMLLRGQNTGPNVLMGLRWERYDVDMSNMTITAAAPQLIKRRGHAQLPSPGQPPHTLVLSDVPPKLEKLIRSKHIFIYSPEMAFIALSGKDILEPHEMFMGMMHARNSSNTIRHNDPTNASLHRNMMVAALSYNQPVHDAIVHLFHCKQNEVNMCMMENIDTLVLRPTQASVKVKNTLPTIGLPMAKNRWLPRTKGRHNLWQERQKPYSNKDQGIPAGCGQGMQVGLVRSQFKQAQLLPQHTWVNLLMPRASVLGGQETHMFCDPATGLSSSLAGGEVDFSVSSPAEDSRRLNRDCISPPRVELQATPATAMGNTSPLGTNVLDPRGIQQWDLQEPTTDLTHSNLTMPSATAQGSPQSSVALDQSLNQRENDPPPPRVIF</sequence>
<gene>
    <name evidence="3" type="ORF">EDD18DRAFT_1110240</name>
</gene>
<feature type="compositionally biased region" description="Polar residues" evidence="2">
    <location>
        <begin position="757"/>
        <end position="786"/>
    </location>
</feature>
<proteinExistence type="predicted"/>
<evidence type="ECO:0000313" key="4">
    <source>
        <dbReference type="Proteomes" id="UP001175228"/>
    </source>
</evidence>
<keyword evidence="1" id="KW-0175">Coiled coil</keyword>
<evidence type="ECO:0000313" key="3">
    <source>
        <dbReference type="EMBL" id="KAK0488259.1"/>
    </source>
</evidence>
<reference evidence="3" key="1">
    <citation type="submission" date="2023-06" db="EMBL/GenBank/DDBJ databases">
        <authorList>
            <consortium name="Lawrence Berkeley National Laboratory"/>
            <person name="Ahrendt S."/>
            <person name="Sahu N."/>
            <person name="Indic B."/>
            <person name="Wong-Bajracharya J."/>
            <person name="Merenyi Z."/>
            <person name="Ke H.-M."/>
            <person name="Monk M."/>
            <person name="Kocsube S."/>
            <person name="Drula E."/>
            <person name="Lipzen A."/>
            <person name="Balint B."/>
            <person name="Henrissat B."/>
            <person name="Andreopoulos B."/>
            <person name="Martin F.M."/>
            <person name="Harder C.B."/>
            <person name="Rigling D."/>
            <person name="Ford K.L."/>
            <person name="Foster G.D."/>
            <person name="Pangilinan J."/>
            <person name="Papanicolaou A."/>
            <person name="Barry K."/>
            <person name="LaButti K."/>
            <person name="Viragh M."/>
            <person name="Koriabine M."/>
            <person name="Yan M."/>
            <person name="Riley R."/>
            <person name="Champramary S."/>
            <person name="Plett K.L."/>
            <person name="Tsai I.J."/>
            <person name="Slot J."/>
            <person name="Sipos G."/>
            <person name="Plett J."/>
            <person name="Nagy L.G."/>
            <person name="Grigoriev I.V."/>
        </authorList>
    </citation>
    <scope>NUCLEOTIDE SEQUENCE</scope>
    <source>
        <strain evidence="3">HWK02</strain>
    </source>
</reference>
<evidence type="ECO:0000256" key="2">
    <source>
        <dbReference type="SAM" id="MobiDB-lite"/>
    </source>
</evidence>
<feature type="region of interest" description="Disordered" evidence="2">
    <location>
        <begin position="757"/>
        <end position="798"/>
    </location>
</feature>
<protein>
    <submittedName>
        <fullName evidence="3">Uncharacterized protein</fullName>
    </submittedName>
</protein>
<comment type="caution">
    <text evidence="3">The sequence shown here is derived from an EMBL/GenBank/DDBJ whole genome shotgun (WGS) entry which is preliminary data.</text>
</comment>
<feature type="region of interest" description="Disordered" evidence="2">
    <location>
        <begin position="211"/>
        <end position="230"/>
    </location>
</feature>
<feature type="region of interest" description="Disordered" evidence="2">
    <location>
        <begin position="85"/>
        <end position="182"/>
    </location>
</feature>
<feature type="compositionally biased region" description="Polar residues" evidence="2">
    <location>
        <begin position="219"/>
        <end position="230"/>
    </location>
</feature>
<name>A0AA39PQB5_9AGAR</name>
<dbReference type="AlphaFoldDB" id="A0AA39PQB5"/>
<feature type="coiled-coil region" evidence="1">
    <location>
        <begin position="249"/>
        <end position="295"/>
    </location>
</feature>
<dbReference type="Proteomes" id="UP001175228">
    <property type="component" value="Unassembled WGS sequence"/>
</dbReference>
<feature type="compositionally biased region" description="Basic and acidic residues" evidence="2">
    <location>
        <begin position="109"/>
        <end position="133"/>
    </location>
</feature>
<feature type="region of interest" description="Disordered" evidence="2">
    <location>
        <begin position="323"/>
        <end position="356"/>
    </location>
</feature>
<keyword evidence="4" id="KW-1185">Reference proteome</keyword>
<accession>A0AA39PQB5</accession>